<protein>
    <recommendedName>
        <fullName evidence="4">T. brucei spp.-specific protein</fullName>
    </recommendedName>
</protein>
<proteinExistence type="predicted"/>
<gene>
    <name evidence="2" type="ORF">TbgDal_VIII1250</name>
</gene>
<dbReference type="KEGG" id="tbg:TbgDal_VIII1250"/>
<evidence type="ECO:0000313" key="3">
    <source>
        <dbReference type="Proteomes" id="UP000002316"/>
    </source>
</evidence>
<feature type="region of interest" description="Disordered" evidence="1">
    <location>
        <begin position="119"/>
        <end position="148"/>
    </location>
</feature>
<dbReference type="VEuPathDB" id="TriTrypDB:Tbg972.8.1250"/>
<reference evidence="3" key="1">
    <citation type="journal article" date="2010" name="PLoS Negl. Trop. Dis.">
        <title>The genome sequence of Trypanosoma brucei gambiense, causative agent of chronic human african trypanosomiasis.</title>
        <authorList>
            <person name="Jackson A.P."/>
            <person name="Sanders M."/>
            <person name="Berry A."/>
            <person name="McQuillan J."/>
            <person name="Aslett M.A."/>
            <person name="Quail M.A."/>
            <person name="Chukualim B."/>
            <person name="Capewell P."/>
            <person name="MacLeod A."/>
            <person name="Melville S.E."/>
            <person name="Gibson W."/>
            <person name="Barry J.D."/>
            <person name="Berriman M."/>
            <person name="Hertz-Fowler C."/>
        </authorList>
    </citation>
    <scope>NUCLEOTIDE SEQUENCE [LARGE SCALE GENOMIC DNA]</scope>
    <source>
        <strain evidence="3">MHOM/CI/86/DAL972</strain>
    </source>
</reference>
<evidence type="ECO:0008006" key="4">
    <source>
        <dbReference type="Google" id="ProtNLM"/>
    </source>
</evidence>
<evidence type="ECO:0000256" key="1">
    <source>
        <dbReference type="SAM" id="MobiDB-lite"/>
    </source>
</evidence>
<dbReference type="Proteomes" id="UP000002316">
    <property type="component" value="Chromosome 8"/>
</dbReference>
<name>C9ZUT7_TRYB9</name>
<dbReference type="RefSeq" id="XP_011775452.1">
    <property type="nucleotide sequence ID" value="XM_011777150.1"/>
</dbReference>
<evidence type="ECO:0000313" key="2">
    <source>
        <dbReference type="EMBL" id="CBH13175.1"/>
    </source>
</evidence>
<dbReference type="AlphaFoldDB" id="C9ZUT7"/>
<feature type="compositionally biased region" description="Basic residues" evidence="1">
    <location>
        <begin position="119"/>
        <end position="131"/>
    </location>
</feature>
<accession>C9ZUT7</accession>
<sequence length="148" mass="17326">MQPQNHPLPSILHGCVSNTHLSTLRSLALRPTYPTLRPQSENFSMLVHEVRLLSSFPVFPTPRNLRPHQLHHILKLPHFPGCIPSFRLDEGIHRFQLPRHITERLRSSTQTQWATVRKSKMTKRKKQRVAHPRVDELYSWRKGRGKGK</sequence>
<organism evidence="2 3">
    <name type="scientific">Trypanosoma brucei gambiense (strain MHOM/CI/86/DAL972)</name>
    <dbReference type="NCBI Taxonomy" id="679716"/>
    <lineage>
        <taxon>Eukaryota</taxon>
        <taxon>Discoba</taxon>
        <taxon>Euglenozoa</taxon>
        <taxon>Kinetoplastea</taxon>
        <taxon>Metakinetoplastina</taxon>
        <taxon>Trypanosomatida</taxon>
        <taxon>Trypanosomatidae</taxon>
        <taxon>Trypanosoma</taxon>
    </lineage>
</organism>
<dbReference type="EMBL" id="FN554971">
    <property type="protein sequence ID" value="CBH13175.1"/>
    <property type="molecule type" value="Genomic_DNA"/>
</dbReference>
<dbReference type="GeneID" id="23863284"/>